<evidence type="ECO:0000256" key="3">
    <source>
        <dbReference type="ARBA" id="ARBA00006676"/>
    </source>
</evidence>
<dbReference type="GO" id="GO:0043103">
    <property type="term" value="P:hypoxanthine salvage"/>
    <property type="evidence" value="ECO:0007669"/>
    <property type="project" value="TreeGrafter"/>
</dbReference>
<dbReference type="EMBL" id="JABAHT010000749">
    <property type="protein sequence ID" value="KAF4652212.1"/>
    <property type="molecule type" value="Genomic_DNA"/>
</dbReference>
<dbReference type="GO" id="GO:0004000">
    <property type="term" value="F:adenosine deaminase activity"/>
    <property type="evidence" value="ECO:0007669"/>
    <property type="project" value="TreeGrafter"/>
</dbReference>
<dbReference type="GO" id="GO:0046103">
    <property type="term" value="P:inosine biosynthetic process"/>
    <property type="evidence" value="ECO:0007669"/>
    <property type="project" value="TreeGrafter"/>
</dbReference>
<dbReference type="Pfam" id="PF00962">
    <property type="entry name" value="A_deaminase"/>
    <property type="match status" value="1"/>
</dbReference>
<dbReference type="UniPathway" id="UPA00606"/>
<evidence type="ECO:0000256" key="8">
    <source>
        <dbReference type="ARBA" id="ARBA00022833"/>
    </source>
</evidence>
<protein>
    <recommendedName>
        <fullName evidence="4">adenosine deaminase</fullName>
        <ecNumber evidence="4">3.5.4.4</ecNumber>
    </recommendedName>
</protein>
<comment type="similarity">
    <text evidence="3">Belongs to the metallo-dependent hydrolases superfamily. Adenosine and AMP deaminases family.</text>
</comment>
<evidence type="ECO:0000256" key="2">
    <source>
        <dbReference type="ARBA" id="ARBA00005058"/>
    </source>
</evidence>
<comment type="caution">
    <text evidence="10">The sequence shown here is derived from an EMBL/GenBank/DDBJ whole genome shotgun (WGS) entry which is preliminary data.</text>
</comment>
<gene>
    <name evidence="10" type="ORF">FOL46_000574</name>
    <name evidence="11" type="ORF">FOZ61_009836</name>
</gene>
<evidence type="ECO:0000256" key="5">
    <source>
        <dbReference type="ARBA" id="ARBA00022723"/>
    </source>
</evidence>
<dbReference type="GO" id="GO:0006166">
    <property type="term" value="P:purine ribonucleoside salvage"/>
    <property type="evidence" value="ECO:0007669"/>
    <property type="project" value="UniProtKB-KW"/>
</dbReference>
<accession>A0A7J6KV27</accession>
<dbReference type="InterPro" id="IPR001365">
    <property type="entry name" value="A_deaminase_dom"/>
</dbReference>
<sequence>VEESPTDEGAAGGKKYVKVPAHLDLAMEQASVLLVGKTYEFTHPIVRGKKDVLEEMAYRFCRDQAQENIIYTEVRYNPHILGKEKSSLPTPRSVLVAVTAGLRRGMEEFGIDVKQILCCMNRNPEMSADIADLAIEFTASGVVGVDVASGELHFEKADVRAAHIEACRRAKCAGLHVTIHAAEDGPGENFSCAVTKYFAERIGHGYRIHDPALVDSELYQRAKATGAHIEACPTSSICTEALCLPQVHPEMPILDSLDWSQHPIKKFIEDGLSVSISTDGGPVFSTDLSSEMSILVNRFNFDGRKVGRMVTMAAIGCCWADDVAKNRYQEFVSAYYAS</sequence>
<keyword evidence="5" id="KW-0479">Metal-binding</keyword>
<evidence type="ECO:0000259" key="9">
    <source>
        <dbReference type="Pfam" id="PF00962"/>
    </source>
</evidence>
<comment type="cofactor">
    <cofactor evidence="1">
        <name>Zn(2+)</name>
        <dbReference type="ChEBI" id="CHEBI:29105"/>
    </cofactor>
</comment>
<dbReference type="GO" id="GO:0006154">
    <property type="term" value="P:adenosine catabolic process"/>
    <property type="evidence" value="ECO:0007669"/>
    <property type="project" value="TreeGrafter"/>
</dbReference>
<dbReference type="GO" id="GO:0009897">
    <property type="term" value="C:external side of plasma membrane"/>
    <property type="evidence" value="ECO:0007669"/>
    <property type="project" value="TreeGrafter"/>
</dbReference>
<evidence type="ECO:0000256" key="4">
    <source>
        <dbReference type="ARBA" id="ARBA00012784"/>
    </source>
</evidence>
<dbReference type="EMBL" id="JABANN010001121">
    <property type="protein sequence ID" value="KAF4651058.1"/>
    <property type="molecule type" value="Genomic_DNA"/>
</dbReference>
<proteinExistence type="inferred from homology"/>
<evidence type="ECO:0000313" key="12">
    <source>
        <dbReference type="Proteomes" id="UP000570595"/>
    </source>
</evidence>
<dbReference type="InterPro" id="IPR032466">
    <property type="entry name" value="Metal_Hydrolase"/>
</dbReference>
<dbReference type="SUPFAM" id="SSF51556">
    <property type="entry name" value="Metallo-dependent hydrolases"/>
    <property type="match status" value="1"/>
</dbReference>
<dbReference type="OrthoDB" id="272271at2759"/>
<feature type="non-terminal residue" evidence="10">
    <location>
        <position position="1"/>
    </location>
</feature>
<dbReference type="Proteomes" id="UP000570595">
    <property type="component" value="Unassembled WGS sequence"/>
</dbReference>
<name>A0A7J6KV27_PEROL</name>
<feature type="domain" description="Adenosine deaminase" evidence="9">
    <location>
        <begin position="38"/>
        <end position="331"/>
    </location>
</feature>
<dbReference type="GO" id="GO:0005829">
    <property type="term" value="C:cytosol"/>
    <property type="evidence" value="ECO:0007669"/>
    <property type="project" value="TreeGrafter"/>
</dbReference>
<keyword evidence="7" id="KW-0378">Hydrolase</keyword>
<keyword evidence="8" id="KW-0862">Zinc</keyword>
<evidence type="ECO:0000256" key="1">
    <source>
        <dbReference type="ARBA" id="ARBA00001947"/>
    </source>
</evidence>
<dbReference type="EC" id="3.5.4.4" evidence="4"/>
<dbReference type="GO" id="GO:0046872">
    <property type="term" value="F:metal ion binding"/>
    <property type="evidence" value="ECO:0007669"/>
    <property type="project" value="UniProtKB-KW"/>
</dbReference>
<reference evidence="12 13" key="1">
    <citation type="submission" date="2020-04" db="EMBL/GenBank/DDBJ databases">
        <title>Perkinsus olseni comparative genomics.</title>
        <authorList>
            <person name="Bogema D.R."/>
        </authorList>
    </citation>
    <scope>NUCLEOTIDE SEQUENCE [LARGE SCALE GENOMIC DNA]</scope>
    <source>
        <strain evidence="11">ATCC PRA-179</strain>
        <strain evidence="10">ATCC PRA-31</strain>
    </source>
</reference>
<evidence type="ECO:0000313" key="10">
    <source>
        <dbReference type="EMBL" id="KAF4651058.1"/>
    </source>
</evidence>
<dbReference type="GO" id="GO:0060169">
    <property type="term" value="P:negative regulation of adenosine receptor signaling pathway"/>
    <property type="evidence" value="ECO:0007669"/>
    <property type="project" value="TreeGrafter"/>
</dbReference>
<evidence type="ECO:0000313" key="11">
    <source>
        <dbReference type="EMBL" id="KAF4652212.1"/>
    </source>
</evidence>
<evidence type="ECO:0000256" key="6">
    <source>
        <dbReference type="ARBA" id="ARBA00022726"/>
    </source>
</evidence>
<evidence type="ECO:0000256" key="7">
    <source>
        <dbReference type="ARBA" id="ARBA00022801"/>
    </source>
</evidence>
<organism evidence="10 13">
    <name type="scientific">Perkinsus olseni</name>
    <name type="common">Perkinsus atlanticus</name>
    <dbReference type="NCBI Taxonomy" id="32597"/>
    <lineage>
        <taxon>Eukaryota</taxon>
        <taxon>Sar</taxon>
        <taxon>Alveolata</taxon>
        <taxon>Perkinsozoa</taxon>
        <taxon>Perkinsea</taxon>
        <taxon>Perkinsida</taxon>
        <taxon>Perkinsidae</taxon>
        <taxon>Perkinsus</taxon>
    </lineage>
</organism>
<dbReference type="PANTHER" id="PTHR11409:SF43">
    <property type="entry name" value="ADENOSINE DEAMINASE"/>
    <property type="match status" value="1"/>
</dbReference>
<dbReference type="InterPro" id="IPR006330">
    <property type="entry name" value="Ado/ade_deaminase"/>
</dbReference>
<keyword evidence="6" id="KW-0660">Purine salvage</keyword>
<dbReference type="PANTHER" id="PTHR11409">
    <property type="entry name" value="ADENOSINE DEAMINASE"/>
    <property type="match status" value="1"/>
</dbReference>
<dbReference type="Gene3D" id="3.20.20.140">
    <property type="entry name" value="Metal-dependent hydrolases"/>
    <property type="match status" value="1"/>
</dbReference>
<dbReference type="Proteomes" id="UP000572268">
    <property type="component" value="Unassembled WGS sequence"/>
</dbReference>
<evidence type="ECO:0000313" key="13">
    <source>
        <dbReference type="Proteomes" id="UP000572268"/>
    </source>
</evidence>
<dbReference type="AlphaFoldDB" id="A0A7J6KV27"/>
<comment type="pathway">
    <text evidence="2">Purine metabolism; purine nucleoside salvage.</text>
</comment>